<evidence type="ECO:0000313" key="1">
    <source>
        <dbReference type="EMBL" id="CAG8755407.1"/>
    </source>
</evidence>
<keyword evidence="2" id="KW-1185">Reference proteome</keyword>
<dbReference type="EMBL" id="CAJVQB010012430">
    <property type="protein sequence ID" value="CAG8755407.1"/>
    <property type="molecule type" value="Genomic_DNA"/>
</dbReference>
<feature type="non-terminal residue" evidence="1">
    <location>
        <position position="152"/>
    </location>
</feature>
<accession>A0ABN7VCF4</accession>
<name>A0ABN7VCF4_GIGMA</name>
<dbReference type="Proteomes" id="UP000789901">
    <property type="component" value="Unassembled WGS sequence"/>
</dbReference>
<gene>
    <name evidence="1" type="ORF">GMARGA_LOCUS16846</name>
</gene>
<organism evidence="1 2">
    <name type="scientific">Gigaspora margarita</name>
    <dbReference type="NCBI Taxonomy" id="4874"/>
    <lineage>
        <taxon>Eukaryota</taxon>
        <taxon>Fungi</taxon>
        <taxon>Fungi incertae sedis</taxon>
        <taxon>Mucoromycota</taxon>
        <taxon>Glomeromycotina</taxon>
        <taxon>Glomeromycetes</taxon>
        <taxon>Diversisporales</taxon>
        <taxon>Gigasporaceae</taxon>
        <taxon>Gigaspora</taxon>
    </lineage>
</organism>
<evidence type="ECO:0000313" key="2">
    <source>
        <dbReference type="Proteomes" id="UP000789901"/>
    </source>
</evidence>
<comment type="caution">
    <text evidence="1">The sequence shown here is derived from an EMBL/GenBank/DDBJ whole genome shotgun (WGS) entry which is preliminary data.</text>
</comment>
<sequence length="152" mass="17735">MNFFGQLDLLNALSEYINDQKTLFNMIMISRNCARVFIPILWNDPFSSLFDCEPYCGTILHYLKGLKGESLVLCKGSLIDFKYYNILDFKNIKIIDCDYYSKNSMIEACNLNTQLTLVEYDLMNYRKKILESIGKKNQLNVIIHMPCSENLK</sequence>
<reference evidence="1 2" key="1">
    <citation type="submission" date="2021-06" db="EMBL/GenBank/DDBJ databases">
        <authorList>
            <person name="Kallberg Y."/>
            <person name="Tangrot J."/>
            <person name="Rosling A."/>
        </authorList>
    </citation>
    <scope>NUCLEOTIDE SEQUENCE [LARGE SCALE GENOMIC DNA]</scope>
    <source>
        <strain evidence="1 2">120-4 pot B 10/14</strain>
    </source>
</reference>
<proteinExistence type="predicted"/>
<protein>
    <submittedName>
        <fullName evidence="1">32727_t:CDS:1</fullName>
    </submittedName>
</protein>